<dbReference type="EMBL" id="PGGS01000232">
    <property type="protein sequence ID" value="PNH06508.1"/>
    <property type="molecule type" value="Genomic_DNA"/>
</dbReference>
<name>A0A2J8A1Y7_9CHLO</name>
<evidence type="ECO:0000313" key="2">
    <source>
        <dbReference type="Proteomes" id="UP000236333"/>
    </source>
</evidence>
<keyword evidence="2" id="KW-1185">Reference proteome</keyword>
<proteinExistence type="predicted"/>
<dbReference type="OrthoDB" id="1924787at2759"/>
<evidence type="ECO:0000313" key="1">
    <source>
        <dbReference type="EMBL" id="PNH06508.1"/>
    </source>
</evidence>
<dbReference type="AlphaFoldDB" id="A0A2J8A1Y7"/>
<dbReference type="Proteomes" id="UP000236333">
    <property type="component" value="Unassembled WGS sequence"/>
</dbReference>
<comment type="caution">
    <text evidence="1">The sequence shown here is derived from an EMBL/GenBank/DDBJ whole genome shotgun (WGS) entry which is preliminary data.</text>
</comment>
<organism evidence="1 2">
    <name type="scientific">Tetrabaena socialis</name>
    <dbReference type="NCBI Taxonomy" id="47790"/>
    <lineage>
        <taxon>Eukaryota</taxon>
        <taxon>Viridiplantae</taxon>
        <taxon>Chlorophyta</taxon>
        <taxon>core chlorophytes</taxon>
        <taxon>Chlorophyceae</taxon>
        <taxon>CS clade</taxon>
        <taxon>Chlamydomonadales</taxon>
        <taxon>Tetrabaenaceae</taxon>
        <taxon>Tetrabaena</taxon>
    </lineage>
</organism>
<sequence>MYELPWQVAIPYEFSDGDTYRDPNYTAYEHFLRYFLQDTAVRTENPYEATLFYVPMLLYWYAGNTGPQHLQAAAVLRYVQQTWPFFNRSGACVFARPAW</sequence>
<reference evidence="1 2" key="1">
    <citation type="journal article" date="2017" name="Mol. Biol. Evol.">
        <title>The 4-celled Tetrabaena socialis nuclear genome reveals the essential components for genetic control of cell number at the origin of multicellularity in the volvocine lineage.</title>
        <authorList>
            <person name="Featherston J."/>
            <person name="Arakaki Y."/>
            <person name="Hanschen E.R."/>
            <person name="Ferris P.J."/>
            <person name="Michod R.E."/>
            <person name="Olson B.J.S.C."/>
            <person name="Nozaki H."/>
            <person name="Durand P.M."/>
        </authorList>
    </citation>
    <scope>NUCLEOTIDE SEQUENCE [LARGE SCALE GENOMIC DNA]</scope>
    <source>
        <strain evidence="1 2">NIES-571</strain>
    </source>
</reference>
<gene>
    <name evidence="1" type="ORF">TSOC_007161</name>
</gene>
<accession>A0A2J8A1Y7</accession>
<protein>
    <submittedName>
        <fullName evidence="1">Uncharacterized protein</fullName>
    </submittedName>
</protein>